<keyword evidence="6 8" id="KW-0460">Magnesium</keyword>
<keyword evidence="8" id="KW-0800">Toxin</keyword>
<dbReference type="GO" id="GO:0004540">
    <property type="term" value="F:RNA nuclease activity"/>
    <property type="evidence" value="ECO:0007669"/>
    <property type="project" value="InterPro"/>
</dbReference>
<feature type="domain" description="PIN" evidence="9">
    <location>
        <begin position="5"/>
        <end position="116"/>
    </location>
</feature>
<evidence type="ECO:0000313" key="10">
    <source>
        <dbReference type="EMBL" id="BBD98721.1"/>
    </source>
</evidence>
<dbReference type="Gene3D" id="3.40.50.1010">
    <property type="entry name" value="5'-nuclease"/>
    <property type="match status" value="1"/>
</dbReference>
<keyword evidence="2 8" id="KW-1277">Toxin-antitoxin system</keyword>
<dbReference type="InterPro" id="IPR029060">
    <property type="entry name" value="PIN-like_dom_sf"/>
</dbReference>
<evidence type="ECO:0000256" key="3">
    <source>
        <dbReference type="ARBA" id="ARBA00022722"/>
    </source>
</evidence>
<sequence length="125" mass="13519">MTIRLLDTNSCIYAFTGIYPALTARMADQPEGSLFISSITYAELAYGTVRGKPPPQATLDAFINAVGVLPFDEAAAMAYAQIPFRRGSFDRLIAAHALALGAHLVSRNARDFADIPGLRVEDWTA</sequence>
<evidence type="ECO:0000256" key="4">
    <source>
        <dbReference type="ARBA" id="ARBA00022723"/>
    </source>
</evidence>
<evidence type="ECO:0000256" key="6">
    <source>
        <dbReference type="ARBA" id="ARBA00022842"/>
    </source>
</evidence>
<comment type="cofactor">
    <cofactor evidence="1 8">
        <name>Mg(2+)</name>
        <dbReference type="ChEBI" id="CHEBI:18420"/>
    </cofactor>
</comment>
<dbReference type="RefSeq" id="WP_066702656.1">
    <property type="nucleotide sequence ID" value="NZ_AP018664.1"/>
</dbReference>
<dbReference type="CDD" id="cd18736">
    <property type="entry name" value="PIN_CcVapC1-like"/>
    <property type="match status" value="1"/>
</dbReference>
<dbReference type="Proteomes" id="UP000279959">
    <property type="component" value="Chromosome"/>
</dbReference>
<comment type="similarity">
    <text evidence="7 8">Belongs to the PINc/VapC protein family.</text>
</comment>
<evidence type="ECO:0000256" key="5">
    <source>
        <dbReference type="ARBA" id="ARBA00022801"/>
    </source>
</evidence>
<feature type="binding site" evidence="8">
    <location>
        <position position="7"/>
    </location>
    <ligand>
        <name>Mg(2+)</name>
        <dbReference type="ChEBI" id="CHEBI:18420"/>
    </ligand>
</feature>
<dbReference type="EMBL" id="AP018664">
    <property type="protein sequence ID" value="BBD98721.1"/>
    <property type="molecule type" value="Genomic_DNA"/>
</dbReference>
<keyword evidence="4 8" id="KW-0479">Metal-binding</keyword>
<organism evidence="10 11">
    <name type="scientific">Sphingobium amiense</name>
    <dbReference type="NCBI Taxonomy" id="135719"/>
    <lineage>
        <taxon>Bacteria</taxon>
        <taxon>Pseudomonadati</taxon>
        <taxon>Pseudomonadota</taxon>
        <taxon>Alphaproteobacteria</taxon>
        <taxon>Sphingomonadales</taxon>
        <taxon>Sphingomonadaceae</taxon>
        <taxon>Sphingobium</taxon>
    </lineage>
</organism>
<dbReference type="GO" id="GO:0000287">
    <property type="term" value="F:magnesium ion binding"/>
    <property type="evidence" value="ECO:0007669"/>
    <property type="project" value="UniProtKB-UniRule"/>
</dbReference>
<gene>
    <name evidence="8" type="primary">vapC</name>
    <name evidence="10" type="ORF">SAMIE_1022220</name>
</gene>
<dbReference type="GO" id="GO:0016787">
    <property type="term" value="F:hydrolase activity"/>
    <property type="evidence" value="ECO:0007669"/>
    <property type="project" value="UniProtKB-KW"/>
</dbReference>
<evidence type="ECO:0000256" key="8">
    <source>
        <dbReference type="HAMAP-Rule" id="MF_00265"/>
    </source>
</evidence>
<dbReference type="PANTHER" id="PTHR33653:SF1">
    <property type="entry name" value="RIBONUCLEASE VAPC2"/>
    <property type="match status" value="1"/>
</dbReference>
<evidence type="ECO:0000256" key="7">
    <source>
        <dbReference type="ARBA" id="ARBA00038093"/>
    </source>
</evidence>
<dbReference type="PANTHER" id="PTHR33653">
    <property type="entry name" value="RIBONUCLEASE VAPC2"/>
    <property type="match status" value="1"/>
</dbReference>
<dbReference type="HAMAP" id="MF_00265">
    <property type="entry name" value="VapC_Nob1"/>
    <property type="match status" value="1"/>
</dbReference>
<proteinExistence type="inferred from homology"/>
<keyword evidence="11" id="KW-1185">Reference proteome</keyword>
<dbReference type="InterPro" id="IPR002716">
    <property type="entry name" value="PIN_dom"/>
</dbReference>
<dbReference type="KEGG" id="sami:SAMIE_1022220"/>
<evidence type="ECO:0000259" key="9">
    <source>
        <dbReference type="Pfam" id="PF01850"/>
    </source>
</evidence>
<feature type="binding site" evidence="8">
    <location>
        <position position="90"/>
    </location>
    <ligand>
        <name>Mg(2+)</name>
        <dbReference type="ChEBI" id="CHEBI:18420"/>
    </ligand>
</feature>
<reference evidence="10 11" key="1">
    <citation type="submission" date="2018-05" db="EMBL/GenBank/DDBJ databases">
        <title>Complete Genome Sequence of the Nonylphenol-Degrading Bacterium Sphingobium amiense DSM 16289T.</title>
        <authorList>
            <person name="Ootsuka M."/>
            <person name="Nishizawa T."/>
            <person name="Ohta H."/>
        </authorList>
    </citation>
    <scope>NUCLEOTIDE SEQUENCE [LARGE SCALE GENOMIC DNA]</scope>
    <source>
        <strain evidence="10 11">DSM 16289</strain>
    </source>
</reference>
<evidence type="ECO:0000313" key="11">
    <source>
        <dbReference type="Proteomes" id="UP000279959"/>
    </source>
</evidence>
<dbReference type="SUPFAM" id="SSF88723">
    <property type="entry name" value="PIN domain-like"/>
    <property type="match status" value="1"/>
</dbReference>
<dbReference type="EC" id="3.1.-.-" evidence="8"/>
<evidence type="ECO:0000256" key="2">
    <source>
        <dbReference type="ARBA" id="ARBA00022649"/>
    </source>
</evidence>
<evidence type="ECO:0000256" key="1">
    <source>
        <dbReference type="ARBA" id="ARBA00001946"/>
    </source>
</evidence>
<dbReference type="AlphaFoldDB" id="A0A494W3B5"/>
<accession>A0A494W3B5</accession>
<protein>
    <recommendedName>
        <fullName evidence="8">Ribonuclease VapC</fullName>
        <shortName evidence="8">RNase VapC</shortName>
        <ecNumber evidence="8">3.1.-.-</ecNumber>
    </recommendedName>
    <alternativeName>
        <fullName evidence="8">Toxin VapC</fullName>
    </alternativeName>
</protein>
<dbReference type="Pfam" id="PF01850">
    <property type="entry name" value="PIN"/>
    <property type="match status" value="1"/>
</dbReference>
<dbReference type="GO" id="GO:0090729">
    <property type="term" value="F:toxin activity"/>
    <property type="evidence" value="ECO:0007669"/>
    <property type="project" value="UniProtKB-KW"/>
</dbReference>
<comment type="function">
    <text evidence="8">Toxic component of a toxin-antitoxin (TA) system. An RNase.</text>
</comment>
<dbReference type="InterPro" id="IPR050556">
    <property type="entry name" value="Type_II_TA_system_RNase"/>
</dbReference>
<name>A0A494W3B5_9SPHN</name>
<dbReference type="InterPro" id="IPR022907">
    <property type="entry name" value="VapC_family"/>
</dbReference>
<keyword evidence="3 8" id="KW-0540">Nuclease</keyword>
<keyword evidence="5 8" id="KW-0378">Hydrolase</keyword>